<dbReference type="PROSITE" id="PS51938">
    <property type="entry name" value="SUZ_C"/>
    <property type="match status" value="1"/>
</dbReference>
<organism evidence="2 6">
    <name type="scientific">Geotrypetes seraphini</name>
    <name type="common">Gaboon caecilian</name>
    <name type="synonym">Caecilia seraphini</name>
    <dbReference type="NCBI Taxonomy" id="260995"/>
    <lineage>
        <taxon>Eukaryota</taxon>
        <taxon>Metazoa</taxon>
        <taxon>Chordata</taxon>
        <taxon>Craniata</taxon>
        <taxon>Vertebrata</taxon>
        <taxon>Euteleostomi</taxon>
        <taxon>Amphibia</taxon>
        <taxon>Gymnophiona</taxon>
        <taxon>Geotrypetes</taxon>
    </lineage>
</organism>
<dbReference type="AlphaFoldDB" id="A0A6P8QRE5"/>
<evidence type="ECO:0000313" key="5">
    <source>
        <dbReference type="RefSeq" id="XP_033800896.1"/>
    </source>
</evidence>
<dbReference type="InterPro" id="IPR020338">
    <property type="entry name" value="SMN_gemin7"/>
</dbReference>
<name>A0A6P8QRE5_GEOSA</name>
<dbReference type="KEGG" id="gsh:117360733"/>
<dbReference type="Gene3D" id="2.30.30.100">
    <property type="match status" value="1"/>
</dbReference>
<dbReference type="RefSeq" id="XP_033800894.1">
    <property type="nucleotide sequence ID" value="XM_033945003.1"/>
</dbReference>
<dbReference type="CDD" id="cd11677">
    <property type="entry name" value="Gemin7"/>
    <property type="match status" value="1"/>
</dbReference>
<dbReference type="Pfam" id="PF11095">
    <property type="entry name" value="Gemin7"/>
    <property type="match status" value="1"/>
</dbReference>
<dbReference type="RefSeq" id="XP_033800897.1">
    <property type="nucleotide sequence ID" value="XM_033945006.1"/>
</dbReference>
<dbReference type="Proteomes" id="UP000515159">
    <property type="component" value="Chromosome 5"/>
</dbReference>
<proteinExistence type="predicted"/>
<feature type="domain" description="SUZ-C" evidence="1">
    <location>
        <begin position="1"/>
        <end position="36"/>
    </location>
</feature>
<reference evidence="3 4" key="1">
    <citation type="submission" date="2025-04" db="UniProtKB">
        <authorList>
            <consortium name="RefSeq"/>
        </authorList>
    </citation>
    <scope>IDENTIFICATION</scope>
</reference>
<dbReference type="OrthoDB" id="70763at2759"/>
<dbReference type="InterPro" id="IPR024642">
    <property type="entry name" value="SUZ-C"/>
</dbReference>
<dbReference type="PANTHER" id="PTHR14679">
    <property type="entry name" value="GEM-ASSOCIATED PROTEIN 7"/>
    <property type="match status" value="1"/>
</dbReference>
<dbReference type="RefSeq" id="XP_033800898.1">
    <property type="nucleotide sequence ID" value="XM_033945007.1"/>
</dbReference>
<evidence type="ECO:0000313" key="3">
    <source>
        <dbReference type="RefSeq" id="XP_033800894.1"/>
    </source>
</evidence>
<protein>
    <submittedName>
        <fullName evidence="3 4">Gem-associated protein 7</fullName>
    </submittedName>
</protein>
<keyword evidence="2" id="KW-1185">Reference proteome</keyword>
<dbReference type="RefSeq" id="XP_033800896.1">
    <property type="nucleotide sequence ID" value="XM_033945005.1"/>
</dbReference>
<evidence type="ECO:0000313" key="2">
    <source>
        <dbReference type="Proteomes" id="UP000515159"/>
    </source>
</evidence>
<dbReference type="GO" id="GO:0034719">
    <property type="term" value="C:SMN-Sm protein complex"/>
    <property type="evidence" value="ECO:0007669"/>
    <property type="project" value="InterPro"/>
</dbReference>
<accession>A0A6P8QRE5</accession>
<sequence length="144" mass="16313">MIPGSQGWESRMDMPVPVIRLPRGPDGISRGFDLNSPRYQALGLKDYKELKQEQKARTVMREQYLRSLLAMVGQPVCFTMYEKVTVMACFGSADIDILNFQVSELQTPLGVQREALLRCPDIISYTFQLSPQHTGVQQELKEGC</sequence>
<evidence type="ECO:0000259" key="1">
    <source>
        <dbReference type="PROSITE" id="PS51938"/>
    </source>
</evidence>
<gene>
    <name evidence="3 4 5 6 7" type="primary">GEMIN7</name>
</gene>
<dbReference type="PANTHER" id="PTHR14679:SF1">
    <property type="entry name" value="GEM-ASSOCIATED PROTEIN 7"/>
    <property type="match status" value="1"/>
</dbReference>
<evidence type="ECO:0000313" key="6">
    <source>
        <dbReference type="RefSeq" id="XP_033800897.1"/>
    </source>
</evidence>
<evidence type="ECO:0000313" key="7">
    <source>
        <dbReference type="RefSeq" id="XP_033800898.1"/>
    </source>
</evidence>
<evidence type="ECO:0000313" key="4">
    <source>
        <dbReference type="RefSeq" id="XP_033800895.1"/>
    </source>
</evidence>
<dbReference type="GO" id="GO:0000387">
    <property type="term" value="P:spliceosomal snRNP assembly"/>
    <property type="evidence" value="ECO:0007669"/>
    <property type="project" value="TreeGrafter"/>
</dbReference>
<dbReference type="CTD" id="79760"/>
<dbReference type="GeneID" id="117360733"/>
<dbReference type="RefSeq" id="XP_033800895.1">
    <property type="nucleotide sequence ID" value="XM_033945004.1"/>
</dbReference>